<dbReference type="RefSeq" id="WP_086974362.1">
    <property type="nucleotide sequence ID" value="NZ_NFSB01000045.1"/>
</dbReference>
<dbReference type="EMBL" id="NFSB01000045">
    <property type="protein sequence ID" value="OUM38516.1"/>
    <property type="molecule type" value="Genomic_DNA"/>
</dbReference>
<dbReference type="Proteomes" id="UP000196082">
    <property type="component" value="Unassembled WGS sequence"/>
</dbReference>
<proteinExistence type="predicted"/>
<accession>A0A1Y3LKL9</accession>
<dbReference type="AlphaFoldDB" id="A0A1Y3LKL9"/>
<gene>
    <name evidence="1" type="ORF">B8W72_01655</name>
</gene>
<evidence type="ECO:0000313" key="2">
    <source>
        <dbReference type="Proteomes" id="UP000196082"/>
    </source>
</evidence>
<organism evidence="1 2">
    <name type="scientific">Pseudomonas putida</name>
    <name type="common">Arthrobacter siderocapsulatus</name>
    <dbReference type="NCBI Taxonomy" id="303"/>
    <lineage>
        <taxon>Bacteria</taxon>
        <taxon>Pseudomonadati</taxon>
        <taxon>Pseudomonadota</taxon>
        <taxon>Gammaproteobacteria</taxon>
        <taxon>Pseudomonadales</taxon>
        <taxon>Pseudomonadaceae</taxon>
        <taxon>Pseudomonas</taxon>
    </lineage>
</organism>
<comment type="caution">
    <text evidence="1">The sequence shown here is derived from an EMBL/GenBank/DDBJ whole genome shotgun (WGS) entry which is preliminary data.</text>
</comment>
<protein>
    <recommendedName>
        <fullName evidence="3">Integrase</fullName>
    </recommendedName>
</protein>
<reference evidence="1 2" key="1">
    <citation type="submission" date="2017-05" db="EMBL/GenBank/DDBJ databases">
        <title>Whole genome sequence of Pseudomonas putida isolate 1312 commercialized as a biostimulant.</title>
        <authorList>
            <person name="Crovadore J."/>
            <person name="Blanc P."/>
            <person name="Chablais R."/>
            <person name="Cochard B."/>
            <person name="Grizard D."/>
            <person name="Lefort F."/>
        </authorList>
    </citation>
    <scope>NUCLEOTIDE SEQUENCE [LARGE SCALE GENOMIC DNA]</scope>
    <source>
        <strain evidence="1 2">1312</strain>
    </source>
</reference>
<evidence type="ECO:0008006" key="3">
    <source>
        <dbReference type="Google" id="ProtNLM"/>
    </source>
</evidence>
<sequence length="735" mass="84976">MTSLFTPATESSYELAPTTDSQPIPCDYQGHPFWDKQSPLCLSLHLVFVKYAATHRRISGYGLRQAIKLFFDFARDFNERNPESFHLKYLTDISAEVFNNFRTFLLANQEKKENASKLKSAITLISKETDLLPQIQLSPITGNDQKKTLPLTGETYEMLVSALKTHVDTLYEKLAFREIVATAEPYLFDEIIQTYTPNHTRENIFKWAQHRREHKLKVSTRMVADKIKHTNDPELAALMDGPDLLGEFNKLYEARPDCYRFESPTDPFVHNSLWHWAPEESRVHKTLLKHGYPMDLSLETIATTYAPKYLISKGDCQDIIQLLLFRWNRVGAKRLIKHPVRPWDDVLGAYYPTMVDMSCIILFAMLQSNWNKESVLCVDADNMEHPLTGAASESQVIVQSEKNRSQGLDKPYYAPKDVIASSNRNDKYSVYNLLKLAEKLSEPLVGYEFDVRPFGQEKVPYNDLFLCLRYYGSWPSKGGRHTAANNLKAFTRGVKDFLTLYPVYEKGERLKSAKDITKRLRPTWSLYQRKEKSTGLGLLAMQMHHSDQNTTDVSYDSSGAAVQERYERLASEQEAILELLRKREFTGLLGLKQAPAIDVPMKVFHIPGHELPLWSCSNQRRPTWIGARNHVKEGDRCYSIRNCLFCEQCMIHEESLPYLMQRRIHVTELIDDQLETDSDYSNSLETESSIISSILEEWNDDDAIKWAARYERRNPALLPRDLDFLQLIFEEEDMK</sequence>
<evidence type="ECO:0000313" key="1">
    <source>
        <dbReference type="EMBL" id="OUM38516.1"/>
    </source>
</evidence>
<name>A0A1Y3LKL9_PSEPU</name>